<proteinExistence type="predicted"/>
<evidence type="ECO:0000256" key="2">
    <source>
        <dbReference type="ARBA" id="ARBA00022692"/>
    </source>
</evidence>
<name>A0A9E2P3V8_9BACT</name>
<protein>
    <submittedName>
        <fullName evidence="7">CvpA family protein</fullName>
    </submittedName>
</protein>
<keyword evidence="4 6" id="KW-0472">Membrane</keyword>
<evidence type="ECO:0000256" key="3">
    <source>
        <dbReference type="ARBA" id="ARBA00022989"/>
    </source>
</evidence>
<feature type="transmembrane region" description="Helical" evidence="6">
    <location>
        <begin position="28"/>
        <end position="45"/>
    </location>
</feature>
<dbReference type="GO" id="GO:0009403">
    <property type="term" value="P:toxin biosynthetic process"/>
    <property type="evidence" value="ECO:0007669"/>
    <property type="project" value="InterPro"/>
</dbReference>
<accession>A0A9E2P3V8</accession>
<dbReference type="Proteomes" id="UP000823865">
    <property type="component" value="Unassembled WGS sequence"/>
</dbReference>
<comment type="caution">
    <text evidence="7">The sequence shown here is derived from an EMBL/GenBank/DDBJ whole genome shotgun (WGS) entry which is preliminary data.</text>
</comment>
<dbReference type="EMBL" id="JAHLFU010000205">
    <property type="protein sequence ID" value="MBU3854105.1"/>
    <property type="molecule type" value="Genomic_DNA"/>
</dbReference>
<evidence type="ECO:0000313" key="7">
    <source>
        <dbReference type="EMBL" id="MBU3854105.1"/>
    </source>
</evidence>
<evidence type="ECO:0000256" key="5">
    <source>
        <dbReference type="SAM" id="MobiDB-lite"/>
    </source>
</evidence>
<reference evidence="7" key="2">
    <citation type="submission" date="2021-04" db="EMBL/GenBank/DDBJ databases">
        <authorList>
            <person name="Gilroy R."/>
        </authorList>
    </citation>
    <scope>NUCLEOTIDE SEQUENCE</scope>
    <source>
        <strain evidence="7">G3-2149</strain>
    </source>
</reference>
<organism evidence="7 8">
    <name type="scientific">Candidatus Paraprevotella stercoravium</name>
    <dbReference type="NCBI Taxonomy" id="2838725"/>
    <lineage>
        <taxon>Bacteria</taxon>
        <taxon>Pseudomonadati</taxon>
        <taxon>Bacteroidota</taxon>
        <taxon>Bacteroidia</taxon>
        <taxon>Bacteroidales</taxon>
        <taxon>Prevotellaceae</taxon>
        <taxon>Paraprevotella</taxon>
    </lineage>
</organism>
<dbReference type="PANTHER" id="PTHR37306:SF1">
    <property type="entry name" value="COLICIN V PRODUCTION PROTEIN"/>
    <property type="match status" value="1"/>
</dbReference>
<gene>
    <name evidence="7" type="ORF">H9789_09905</name>
</gene>
<keyword evidence="2 6" id="KW-0812">Transmembrane</keyword>
<dbReference type="Pfam" id="PF02674">
    <property type="entry name" value="Colicin_V"/>
    <property type="match status" value="1"/>
</dbReference>
<feature type="region of interest" description="Disordered" evidence="5">
    <location>
        <begin position="162"/>
        <end position="194"/>
    </location>
</feature>
<evidence type="ECO:0000256" key="6">
    <source>
        <dbReference type="SAM" id="Phobius"/>
    </source>
</evidence>
<reference evidence="7" key="1">
    <citation type="journal article" date="2021" name="PeerJ">
        <title>Extensive microbial diversity within the chicken gut microbiome revealed by metagenomics and culture.</title>
        <authorList>
            <person name="Gilroy R."/>
            <person name="Ravi A."/>
            <person name="Getino M."/>
            <person name="Pursley I."/>
            <person name="Horton D.L."/>
            <person name="Alikhan N.F."/>
            <person name="Baker D."/>
            <person name="Gharbi K."/>
            <person name="Hall N."/>
            <person name="Watson M."/>
            <person name="Adriaenssens E.M."/>
            <person name="Foster-Nyarko E."/>
            <person name="Jarju S."/>
            <person name="Secka A."/>
            <person name="Antonio M."/>
            <person name="Oren A."/>
            <person name="Chaudhuri R.R."/>
            <person name="La Ragione R."/>
            <person name="Hildebrand F."/>
            <person name="Pallen M.J."/>
        </authorList>
    </citation>
    <scope>NUCLEOTIDE SEQUENCE</scope>
    <source>
        <strain evidence="7">G3-2149</strain>
    </source>
</reference>
<keyword evidence="3 6" id="KW-1133">Transmembrane helix</keyword>
<dbReference type="InterPro" id="IPR003825">
    <property type="entry name" value="Colicin-V_CvpA"/>
</dbReference>
<dbReference type="AlphaFoldDB" id="A0A9E2P3V8"/>
<feature type="compositionally biased region" description="Basic and acidic residues" evidence="5">
    <location>
        <begin position="175"/>
        <end position="185"/>
    </location>
</feature>
<evidence type="ECO:0000256" key="4">
    <source>
        <dbReference type="ARBA" id="ARBA00023136"/>
    </source>
</evidence>
<feature type="transmembrane region" description="Helical" evidence="6">
    <location>
        <begin position="6"/>
        <end position="21"/>
    </location>
</feature>
<evidence type="ECO:0000313" key="8">
    <source>
        <dbReference type="Proteomes" id="UP000823865"/>
    </source>
</evidence>
<feature type="transmembrane region" description="Helical" evidence="6">
    <location>
        <begin position="108"/>
        <end position="128"/>
    </location>
</feature>
<dbReference type="GO" id="GO:0016020">
    <property type="term" value="C:membrane"/>
    <property type="evidence" value="ECO:0007669"/>
    <property type="project" value="UniProtKB-SubCell"/>
</dbReference>
<dbReference type="PANTHER" id="PTHR37306">
    <property type="entry name" value="COLICIN V PRODUCTION PROTEIN"/>
    <property type="match status" value="1"/>
</dbReference>
<comment type="subcellular location">
    <subcellularLocation>
        <location evidence="1">Membrane</location>
        <topology evidence="1">Multi-pass membrane protein</topology>
    </subcellularLocation>
</comment>
<feature type="transmembrane region" description="Helical" evidence="6">
    <location>
        <begin position="65"/>
        <end position="87"/>
    </location>
</feature>
<sequence length="194" mass="20573">MTTIDLILVIVLLWGAIKGWSGGLFRQLVSIGGVLAGLLVARMLYAALGDWMAPQLGAPQTAARVLAFILIWVGVPMALSVVAFLLTKTAEGLCLGGINRLAGAGIGILKYGIVLSCLLHVLTAFQWISPQSTEQSLLVRPVADSGAMLFRCLKATWNSLPASDASEEGQSDSGVVKDSEEKESSQDITQPDEY</sequence>
<evidence type="ECO:0000256" key="1">
    <source>
        <dbReference type="ARBA" id="ARBA00004141"/>
    </source>
</evidence>